<dbReference type="Proteomes" id="UP000252419">
    <property type="component" value="Unassembled WGS sequence"/>
</dbReference>
<keyword evidence="3" id="KW-1185">Reference proteome</keyword>
<evidence type="ECO:0000256" key="1">
    <source>
        <dbReference type="SAM" id="Phobius"/>
    </source>
</evidence>
<protein>
    <submittedName>
        <fullName evidence="2">Uncharacterized protein</fullName>
    </submittedName>
</protein>
<dbReference type="AlphaFoldDB" id="A0A367UCI1"/>
<organism evidence="2 3">
    <name type="scientific">Thalassospira xianhensis MCCC 1A02616</name>
    <dbReference type="NCBI Taxonomy" id="1177929"/>
    <lineage>
        <taxon>Bacteria</taxon>
        <taxon>Pseudomonadati</taxon>
        <taxon>Pseudomonadota</taxon>
        <taxon>Alphaproteobacteria</taxon>
        <taxon>Rhodospirillales</taxon>
        <taxon>Thalassospiraceae</taxon>
        <taxon>Thalassospira</taxon>
    </lineage>
</organism>
<keyword evidence="1" id="KW-1133">Transmembrane helix</keyword>
<gene>
    <name evidence="2" type="ORF">TH5_17790</name>
</gene>
<sequence length="193" mass="22132">MGALLEKQLYAIFFSDYFWGTIVGLVLSIIGAYALGSIQSKQLKSEWTNNFIDLSIDIIRNLKSTIDQLAEARERSQAIHQDLLALIDAELAVFGRNREYSIRLSPELRGDLRKYITNIAIIRTRILGNLNQFNMCHNRAEEIESQNIEKDTISIRQEASKYLVQANKATDDLINLSREGNDLIRRLEKESTR</sequence>
<keyword evidence="1" id="KW-0812">Transmembrane</keyword>
<accession>A0A367UCI1</accession>
<keyword evidence="1" id="KW-0472">Membrane</keyword>
<evidence type="ECO:0000313" key="2">
    <source>
        <dbReference type="EMBL" id="RCK04762.1"/>
    </source>
</evidence>
<evidence type="ECO:0000313" key="3">
    <source>
        <dbReference type="Proteomes" id="UP000252419"/>
    </source>
</evidence>
<comment type="caution">
    <text evidence="2">The sequence shown here is derived from an EMBL/GenBank/DDBJ whole genome shotgun (WGS) entry which is preliminary data.</text>
</comment>
<proteinExistence type="predicted"/>
<dbReference type="EMBL" id="JPWA01000024">
    <property type="protein sequence ID" value="RCK04762.1"/>
    <property type="molecule type" value="Genomic_DNA"/>
</dbReference>
<feature type="transmembrane region" description="Helical" evidence="1">
    <location>
        <begin position="17"/>
        <end position="35"/>
    </location>
</feature>
<name>A0A367UCI1_9PROT</name>
<reference evidence="2 3" key="1">
    <citation type="submission" date="2014-07" db="EMBL/GenBank/DDBJ databases">
        <title>Draft genome sequence of Thalassospira xianhensis P-4 (MCCC 1A02616).</title>
        <authorList>
            <person name="Lai Q."/>
            <person name="Shao Z."/>
        </authorList>
    </citation>
    <scope>NUCLEOTIDE SEQUENCE [LARGE SCALE GENOMIC DNA]</scope>
    <source>
        <strain evidence="2 3">MCCC 1A02616</strain>
    </source>
</reference>